<keyword evidence="12" id="KW-0456">Lyase</keyword>
<feature type="transmembrane region" description="Helical" evidence="23">
    <location>
        <begin position="67"/>
        <end position="88"/>
    </location>
</feature>
<evidence type="ECO:0000256" key="14">
    <source>
        <dbReference type="ARBA" id="ARBA00037884"/>
    </source>
</evidence>
<dbReference type="GO" id="GO:0006629">
    <property type="term" value="P:lipid metabolic process"/>
    <property type="evidence" value="ECO:0007669"/>
    <property type="project" value="UniProtKB-KW"/>
</dbReference>
<dbReference type="GO" id="GO:0004602">
    <property type="term" value="F:glutathione peroxidase activity"/>
    <property type="evidence" value="ECO:0007669"/>
    <property type="project" value="TreeGrafter"/>
</dbReference>
<accession>A0A8J2PUP2</accession>
<sequence length="197" mass="20910">MAGAGDKGCGCVNVASKPLPPPVAAPVCRPRPPGMGAGCGGASAPTIISKNTSSVINNSAVVGVFPAGYGFVVLTAIGSVMLVTWKAIKVGQARQEHKIPYPALYSPDNMTFNCIQRAHQNTMENLPQFLCLLLIGGMEMPYFCTLGGIIWIMGRIAYARGYYTGDPRKRSRGAFGILGMLMLLAATTKFAFRHLRG</sequence>
<comment type="similarity">
    <text evidence="2">Belongs to the MAPEG family.</text>
</comment>
<evidence type="ECO:0000256" key="3">
    <source>
        <dbReference type="ARBA" id="ARBA00022679"/>
    </source>
</evidence>
<comment type="catalytic activity">
    <reaction evidence="18">
        <text>leukotriene C4 = leukotriene A4 + glutathione</text>
        <dbReference type="Rhea" id="RHEA:17617"/>
        <dbReference type="ChEBI" id="CHEBI:57463"/>
        <dbReference type="ChEBI" id="CHEBI:57925"/>
        <dbReference type="ChEBI" id="CHEBI:57973"/>
        <dbReference type="EC" id="4.4.1.20"/>
    </reaction>
    <physiologicalReaction direction="right-to-left" evidence="18">
        <dbReference type="Rhea" id="RHEA:17619"/>
    </physiologicalReaction>
</comment>
<protein>
    <recommendedName>
        <fullName evidence="20">Glutathione S-transferase 3, mitochondrial</fullName>
        <ecNumber evidence="16">4.4.1.20</ecNumber>
    </recommendedName>
    <alternativeName>
        <fullName evidence="21">Glutathione peroxidase MGST3</fullName>
    </alternativeName>
    <alternativeName>
        <fullName evidence="22">LTC4 synthase MGST3</fullName>
    </alternativeName>
</protein>
<gene>
    <name evidence="24" type="ORF">AFUS01_LOCUS43227</name>
</gene>
<reference evidence="24" key="1">
    <citation type="submission" date="2021-06" db="EMBL/GenBank/DDBJ databases">
        <authorList>
            <person name="Hodson N. C."/>
            <person name="Mongue J. A."/>
            <person name="Jaron S. K."/>
        </authorList>
    </citation>
    <scope>NUCLEOTIDE SEQUENCE</scope>
</reference>
<evidence type="ECO:0000256" key="21">
    <source>
        <dbReference type="ARBA" id="ARBA00075145"/>
    </source>
</evidence>
<evidence type="ECO:0000256" key="5">
    <source>
        <dbReference type="ARBA" id="ARBA00022787"/>
    </source>
</evidence>
<keyword evidence="5" id="KW-1000">Mitochondrion outer membrane</keyword>
<evidence type="ECO:0000256" key="2">
    <source>
        <dbReference type="ARBA" id="ARBA00010459"/>
    </source>
</evidence>
<comment type="catalytic activity">
    <reaction evidence="17">
        <text>(5S)-hydroperoxy-(6E,8Z,11Z,14Z)-eicosatetraenoate + 2 glutathione = (5S)-hydroxy-(6E,8Z,11Z,14Z)-eicosatetraenoate + glutathione disulfide + H2O</text>
        <dbReference type="Rhea" id="RHEA:48620"/>
        <dbReference type="ChEBI" id="CHEBI:15377"/>
        <dbReference type="ChEBI" id="CHEBI:57450"/>
        <dbReference type="ChEBI" id="CHEBI:57925"/>
        <dbReference type="ChEBI" id="CHEBI:58297"/>
        <dbReference type="ChEBI" id="CHEBI:90632"/>
    </reaction>
    <physiologicalReaction direction="left-to-right" evidence="17">
        <dbReference type="Rhea" id="RHEA:48621"/>
    </physiologicalReaction>
</comment>
<organism evidence="24 25">
    <name type="scientific">Allacma fusca</name>
    <dbReference type="NCBI Taxonomy" id="39272"/>
    <lineage>
        <taxon>Eukaryota</taxon>
        <taxon>Metazoa</taxon>
        <taxon>Ecdysozoa</taxon>
        <taxon>Arthropoda</taxon>
        <taxon>Hexapoda</taxon>
        <taxon>Collembola</taxon>
        <taxon>Symphypleona</taxon>
        <taxon>Sminthuridae</taxon>
        <taxon>Allacma</taxon>
    </lineage>
</organism>
<evidence type="ECO:0000256" key="9">
    <source>
        <dbReference type="ARBA" id="ARBA00023128"/>
    </source>
</evidence>
<dbReference type="FunFam" id="1.20.120.550:FF:000004">
    <property type="entry name" value="Microsomal glutathione S-transferase 3"/>
    <property type="match status" value="1"/>
</dbReference>
<dbReference type="GO" id="GO:0005741">
    <property type="term" value="C:mitochondrial outer membrane"/>
    <property type="evidence" value="ECO:0007669"/>
    <property type="project" value="UniProtKB-SubCell"/>
</dbReference>
<evidence type="ECO:0000256" key="8">
    <source>
        <dbReference type="ARBA" id="ARBA00023098"/>
    </source>
</evidence>
<dbReference type="Pfam" id="PF01124">
    <property type="entry name" value="MAPEG"/>
    <property type="match status" value="1"/>
</dbReference>
<evidence type="ECO:0000256" key="22">
    <source>
        <dbReference type="ARBA" id="ARBA00076908"/>
    </source>
</evidence>
<evidence type="ECO:0000256" key="15">
    <source>
        <dbReference type="ARBA" id="ARBA00037916"/>
    </source>
</evidence>
<evidence type="ECO:0000256" key="6">
    <source>
        <dbReference type="ARBA" id="ARBA00022989"/>
    </source>
</evidence>
<evidence type="ECO:0000256" key="1">
    <source>
        <dbReference type="ARBA" id="ARBA00004374"/>
    </source>
</evidence>
<comment type="pathway">
    <text evidence="15">Lipid metabolism; arachidonate metabolism.</text>
</comment>
<name>A0A8J2PUP2_9HEXA</name>
<evidence type="ECO:0000313" key="25">
    <source>
        <dbReference type="Proteomes" id="UP000708208"/>
    </source>
</evidence>
<proteinExistence type="inferred from homology"/>
<evidence type="ECO:0000256" key="23">
    <source>
        <dbReference type="SAM" id="Phobius"/>
    </source>
</evidence>
<dbReference type="GO" id="GO:0004464">
    <property type="term" value="F:leukotriene-C4 synthase activity"/>
    <property type="evidence" value="ECO:0007669"/>
    <property type="project" value="UniProtKB-EC"/>
</dbReference>
<evidence type="ECO:0000256" key="16">
    <source>
        <dbReference type="ARBA" id="ARBA00039056"/>
    </source>
</evidence>
<comment type="subcellular location">
    <subcellularLocation>
        <location evidence="1">Mitochondrion outer membrane</location>
        <topology evidence="1">Multi-pass membrane protein</topology>
    </subcellularLocation>
</comment>
<keyword evidence="6 23" id="KW-1133">Transmembrane helix</keyword>
<dbReference type="EMBL" id="CAJVCH010569957">
    <property type="protein sequence ID" value="CAG7833624.1"/>
    <property type="molecule type" value="Genomic_DNA"/>
</dbReference>
<evidence type="ECO:0000313" key="24">
    <source>
        <dbReference type="EMBL" id="CAG7833624.1"/>
    </source>
</evidence>
<comment type="catalytic activity">
    <reaction evidence="19">
        <text>15-deoxy-Delta(12,14)-prostaglandin J2 + glutathione = 15-deoxy-Delta(12,14)-prostaglandin J2-S-(R)-glutathione</text>
        <dbReference type="Rhea" id="RHEA:75963"/>
        <dbReference type="ChEBI" id="CHEBI:57925"/>
        <dbReference type="ChEBI" id="CHEBI:85236"/>
        <dbReference type="ChEBI" id="CHEBI:194498"/>
    </reaction>
    <physiologicalReaction direction="left-to-right" evidence="19">
        <dbReference type="Rhea" id="RHEA:75964"/>
    </physiologicalReaction>
</comment>
<evidence type="ECO:0000256" key="4">
    <source>
        <dbReference type="ARBA" id="ARBA00022692"/>
    </source>
</evidence>
<keyword evidence="4 23" id="KW-0812">Transmembrane</keyword>
<evidence type="ECO:0000256" key="19">
    <source>
        <dbReference type="ARBA" id="ARBA00051411"/>
    </source>
</evidence>
<keyword evidence="10 23" id="KW-0472">Membrane</keyword>
<feature type="transmembrane region" description="Helical" evidence="23">
    <location>
        <begin position="173"/>
        <end position="192"/>
    </location>
</feature>
<comment type="pathway">
    <text evidence="14">Lipid metabolism; leukotriene C4 biosynthesis.</text>
</comment>
<dbReference type="PANTHER" id="PTHR10250:SF26">
    <property type="entry name" value="GLUTATHIONE S-TRANSFERASE 3, MITOCHONDRIAL"/>
    <property type="match status" value="1"/>
</dbReference>
<dbReference type="EC" id="4.4.1.20" evidence="16"/>
<evidence type="ECO:0000256" key="17">
    <source>
        <dbReference type="ARBA" id="ARBA00043664"/>
    </source>
</evidence>
<keyword evidence="25" id="KW-1185">Reference proteome</keyword>
<feature type="transmembrane region" description="Helical" evidence="23">
    <location>
        <begin position="129"/>
        <end position="153"/>
    </location>
</feature>
<dbReference type="AlphaFoldDB" id="A0A8J2PUP2"/>
<dbReference type="GO" id="GO:0005635">
    <property type="term" value="C:nuclear envelope"/>
    <property type="evidence" value="ECO:0007669"/>
    <property type="project" value="TreeGrafter"/>
</dbReference>
<evidence type="ECO:0000256" key="7">
    <source>
        <dbReference type="ARBA" id="ARBA00023002"/>
    </source>
</evidence>
<evidence type="ECO:0000256" key="18">
    <source>
        <dbReference type="ARBA" id="ARBA00049298"/>
    </source>
</evidence>
<keyword evidence="9" id="KW-0496">Mitochondrion</keyword>
<evidence type="ECO:0000256" key="13">
    <source>
        <dbReference type="ARBA" id="ARBA00023288"/>
    </source>
</evidence>
<dbReference type="OrthoDB" id="410651at2759"/>
<keyword evidence="11" id="KW-0564">Palmitate</keyword>
<evidence type="ECO:0000256" key="20">
    <source>
        <dbReference type="ARBA" id="ARBA00069748"/>
    </source>
</evidence>
<comment type="caution">
    <text evidence="24">The sequence shown here is derived from an EMBL/GenBank/DDBJ whole genome shotgun (WGS) entry which is preliminary data.</text>
</comment>
<dbReference type="PANTHER" id="PTHR10250">
    <property type="entry name" value="MICROSOMAL GLUTATHIONE S-TRANSFERASE"/>
    <property type="match status" value="1"/>
</dbReference>
<dbReference type="InterPro" id="IPR001129">
    <property type="entry name" value="Membr-assoc_MAPEG"/>
</dbReference>
<dbReference type="GO" id="GO:0005783">
    <property type="term" value="C:endoplasmic reticulum"/>
    <property type="evidence" value="ECO:0007669"/>
    <property type="project" value="TreeGrafter"/>
</dbReference>
<keyword evidence="7" id="KW-0560">Oxidoreductase</keyword>
<dbReference type="InterPro" id="IPR050997">
    <property type="entry name" value="MAPEG"/>
</dbReference>
<evidence type="ECO:0000256" key="11">
    <source>
        <dbReference type="ARBA" id="ARBA00023139"/>
    </source>
</evidence>
<keyword evidence="3" id="KW-0808">Transferase</keyword>
<evidence type="ECO:0000256" key="12">
    <source>
        <dbReference type="ARBA" id="ARBA00023239"/>
    </source>
</evidence>
<keyword evidence="8" id="KW-0443">Lipid metabolism</keyword>
<evidence type="ECO:0000256" key="10">
    <source>
        <dbReference type="ARBA" id="ARBA00023136"/>
    </source>
</evidence>
<dbReference type="Proteomes" id="UP000708208">
    <property type="component" value="Unassembled WGS sequence"/>
</dbReference>
<keyword evidence="13" id="KW-0449">Lipoprotein</keyword>
<dbReference type="GO" id="GO:0004364">
    <property type="term" value="F:glutathione transferase activity"/>
    <property type="evidence" value="ECO:0007669"/>
    <property type="project" value="TreeGrafter"/>
</dbReference>